<protein>
    <submittedName>
        <fullName evidence="1">Uncharacterized protein</fullName>
    </submittedName>
</protein>
<evidence type="ECO:0000313" key="1">
    <source>
        <dbReference type="EMBL" id="MDQ0100490.1"/>
    </source>
</evidence>
<reference evidence="1 2" key="1">
    <citation type="submission" date="2023-07" db="EMBL/GenBank/DDBJ databases">
        <title>Sorghum-associated microbial communities from plants grown in Nebraska, USA.</title>
        <authorList>
            <person name="Schachtman D."/>
        </authorList>
    </citation>
    <scope>NUCLEOTIDE SEQUENCE [LARGE SCALE GENOMIC DNA]</scope>
    <source>
        <strain evidence="1 2">CC523</strain>
    </source>
</reference>
<evidence type="ECO:0000313" key="2">
    <source>
        <dbReference type="Proteomes" id="UP001244563"/>
    </source>
</evidence>
<comment type="caution">
    <text evidence="1">The sequence shown here is derived from an EMBL/GenBank/DDBJ whole genome shotgun (WGS) entry which is preliminary data.</text>
</comment>
<proteinExistence type="predicted"/>
<name>A0ABT9TFT0_PAENI</name>
<organism evidence="1 2">
    <name type="scientific">Paenarthrobacter nicotinovorans</name>
    <name type="common">Arthrobacter nicotinovorans</name>
    <dbReference type="NCBI Taxonomy" id="29320"/>
    <lineage>
        <taxon>Bacteria</taxon>
        <taxon>Bacillati</taxon>
        <taxon>Actinomycetota</taxon>
        <taxon>Actinomycetes</taxon>
        <taxon>Micrococcales</taxon>
        <taxon>Micrococcaceae</taxon>
        <taxon>Paenarthrobacter</taxon>
    </lineage>
</organism>
<dbReference type="EMBL" id="JAUSSW010000001">
    <property type="protein sequence ID" value="MDQ0100490.1"/>
    <property type="molecule type" value="Genomic_DNA"/>
</dbReference>
<gene>
    <name evidence="1" type="ORF">J2T10_000109</name>
</gene>
<dbReference type="RefSeq" id="WP_306876569.1">
    <property type="nucleotide sequence ID" value="NZ_JAUSSW010000001.1"/>
</dbReference>
<keyword evidence="2" id="KW-1185">Reference proteome</keyword>
<accession>A0ABT9TFT0</accession>
<sequence>MTVQAGIETVTDLEVLVGEMPVVPCEHSQHGMPGKPHSDEPASHYMQCICDCASGYVYAACPKFVEYIASDIKVRCSRCGTTGLTTELVLVLAPINSSTR</sequence>
<dbReference type="Proteomes" id="UP001244563">
    <property type="component" value="Unassembled WGS sequence"/>
</dbReference>